<name>A0A4Q4TW76_9PEZI</name>
<dbReference type="EMBL" id="QJNU01000011">
    <property type="protein sequence ID" value="RYP10854.1"/>
    <property type="molecule type" value="Genomic_DNA"/>
</dbReference>
<feature type="transmembrane region" description="Helical" evidence="1">
    <location>
        <begin position="327"/>
        <end position="344"/>
    </location>
</feature>
<feature type="transmembrane region" description="Helical" evidence="1">
    <location>
        <begin position="78"/>
        <end position="99"/>
    </location>
</feature>
<dbReference type="OrthoDB" id="72269at2759"/>
<sequence>MRSTTLYFRSLAVLAAFLLWGICLMNGTVKALLLAVWQGKLNESVHLKTNYTGIPLIDYPIAVLVAFFFYGTNGHDEGYTLFLVDAYSTLQSAFVWLFVETIRPGKKPKWIARPVIFGILWQCFGAAISLPLYYACHLLWVTETEVYRVRNLNRARAIPFSFLIGAILPAVIGMAPTWNGPDSRSVVAHQVILAIWQPDPIWVAWIQMGLQNMTRWLRGQTGPDVRKPTHNSFLWIRGSYLLAAVSSAVGHLYSVGRMLKSSDPSTNFVRMYVPFPFTGPAGVSDILIRGPWLFLQYDLIIIGLSSMSWAFILLTRTPAGQRASKPMLVLLMLAGATVSLALYAREKELDVGSQITDTK</sequence>
<organism evidence="2 3">
    <name type="scientific">Monosporascus ibericus</name>
    <dbReference type="NCBI Taxonomy" id="155417"/>
    <lineage>
        <taxon>Eukaryota</taxon>
        <taxon>Fungi</taxon>
        <taxon>Dikarya</taxon>
        <taxon>Ascomycota</taxon>
        <taxon>Pezizomycotina</taxon>
        <taxon>Sordariomycetes</taxon>
        <taxon>Xylariomycetidae</taxon>
        <taxon>Xylariales</taxon>
        <taxon>Xylariales incertae sedis</taxon>
        <taxon>Monosporascus</taxon>
    </lineage>
</organism>
<feature type="transmembrane region" description="Helical" evidence="1">
    <location>
        <begin position="157"/>
        <end position="178"/>
    </location>
</feature>
<reference evidence="2 3" key="1">
    <citation type="submission" date="2018-06" db="EMBL/GenBank/DDBJ databases">
        <title>Complete Genomes of Monosporascus.</title>
        <authorList>
            <person name="Robinson A.J."/>
            <person name="Natvig D.O."/>
        </authorList>
    </citation>
    <scope>NUCLEOTIDE SEQUENCE [LARGE SCALE GENOMIC DNA]</scope>
    <source>
        <strain evidence="2 3">CBS 110550</strain>
    </source>
</reference>
<feature type="transmembrane region" description="Helical" evidence="1">
    <location>
        <begin position="51"/>
        <end position="71"/>
    </location>
</feature>
<keyword evidence="3" id="KW-1185">Reference proteome</keyword>
<keyword evidence="1" id="KW-0812">Transmembrane</keyword>
<dbReference type="STRING" id="155417.A0A4Q4TW76"/>
<proteinExistence type="predicted"/>
<evidence type="ECO:0000313" key="2">
    <source>
        <dbReference type="EMBL" id="RYP10854.1"/>
    </source>
</evidence>
<feature type="transmembrane region" description="Helical" evidence="1">
    <location>
        <begin position="268"/>
        <end position="288"/>
    </location>
</feature>
<feature type="transmembrane region" description="Helical" evidence="1">
    <location>
        <begin position="111"/>
        <end position="136"/>
    </location>
</feature>
<comment type="caution">
    <text evidence="2">The sequence shown here is derived from an EMBL/GenBank/DDBJ whole genome shotgun (WGS) entry which is preliminary data.</text>
</comment>
<accession>A0A4Q4TW76</accession>
<feature type="transmembrane region" description="Helical" evidence="1">
    <location>
        <begin position="294"/>
        <end position="315"/>
    </location>
</feature>
<feature type="transmembrane region" description="Helical" evidence="1">
    <location>
        <begin position="234"/>
        <end position="256"/>
    </location>
</feature>
<dbReference type="Proteomes" id="UP000293360">
    <property type="component" value="Unassembled WGS sequence"/>
</dbReference>
<protein>
    <submittedName>
        <fullName evidence="2">Uncharacterized protein</fullName>
    </submittedName>
</protein>
<keyword evidence="1" id="KW-1133">Transmembrane helix</keyword>
<gene>
    <name evidence="2" type="ORF">DL764_000406</name>
</gene>
<evidence type="ECO:0000256" key="1">
    <source>
        <dbReference type="SAM" id="Phobius"/>
    </source>
</evidence>
<evidence type="ECO:0000313" key="3">
    <source>
        <dbReference type="Proteomes" id="UP000293360"/>
    </source>
</evidence>
<dbReference type="AlphaFoldDB" id="A0A4Q4TW76"/>
<keyword evidence="1" id="KW-0472">Membrane</keyword>